<sequence length="252" mass="28929">MFKQFFILIFTTFIINSTLMAKQKPTLIFYCGITMVKPIKQMAKIIEEKYNCNIKISQGGSKDLYDALKYSKKGDLYLPGSDSYRIKNKKDSLIIDSAFIGYNQAAIFVEKNNPLKIKDLDAFVNSMNSSILCNPNSGSIGKMTKKIFLAYKGEDFFNEAYDNAIEIGTDSRNLNRSLIEKRTNITINWKATAMWNENSKHIDVIEIDEKYAPKKRLEINLLSFSKNKKIAKAFMEFAKSKQGQQIMKEYGF</sequence>
<reference evidence="2" key="2">
    <citation type="submission" date="2017-09" db="EMBL/GenBank/DDBJ databases">
        <authorList>
            <person name="Perez-Cataluna A."/>
            <person name="Figueras M.J."/>
            <person name="Salas-Masso N."/>
        </authorList>
    </citation>
    <scope>NUCLEOTIDE SEQUENCE</scope>
    <source>
        <strain evidence="2">CECT 7727</strain>
    </source>
</reference>
<dbReference type="RefSeq" id="WP_099311309.1">
    <property type="nucleotide sequence ID" value="NZ_CP032101.1"/>
</dbReference>
<dbReference type="EMBL" id="NXAO01000038">
    <property type="protein sequence ID" value="PHO15080.1"/>
    <property type="molecule type" value="Genomic_DNA"/>
</dbReference>
<organism evidence="1 4">
    <name type="scientific">Malaciobacter marinus</name>
    <dbReference type="NCBI Taxonomy" id="505249"/>
    <lineage>
        <taxon>Bacteria</taxon>
        <taxon>Pseudomonadati</taxon>
        <taxon>Campylobacterota</taxon>
        <taxon>Epsilonproteobacteria</taxon>
        <taxon>Campylobacterales</taxon>
        <taxon>Arcobacteraceae</taxon>
        <taxon>Malaciobacter</taxon>
    </lineage>
</organism>
<reference evidence="1 4" key="3">
    <citation type="submission" date="2018-08" db="EMBL/GenBank/DDBJ databases">
        <title>Complete genome of the Arcobacter marinus type strain JCM 15502.</title>
        <authorList>
            <person name="Miller W.G."/>
            <person name="Yee E."/>
            <person name="Huynh S."/>
            <person name="Parker C.T."/>
        </authorList>
    </citation>
    <scope>NUCLEOTIDE SEQUENCE [LARGE SCALE GENOMIC DNA]</scope>
    <source>
        <strain evidence="1 4">JCM 15502</strain>
    </source>
</reference>
<dbReference type="GO" id="GO:0015689">
    <property type="term" value="P:molybdate ion transport"/>
    <property type="evidence" value="ECO:0007669"/>
    <property type="project" value="TreeGrafter"/>
</dbReference>
<evidence type="ECO:0000313" key="4">
    <source>
        <dbReference type="Proteomes" id="UP000264693"/>
    </source>
</evidence>
<evidence type="ECO:0000313" key="2">
    <source>
        <dbReference type="EMBL" id="PHO15080.1"/>
    </source>
</evidence>
<dbReference type="Pfam" id="PF13531">
    <property type="entry name" value="SBP_bac_11"/>
    <property type="match status" value="1"/>
</dbReference>
<dbReference type="Proteomes" id="UP000264693">
    <property type="component" value="Chromosome"/>
</dbReference>
<reference evidence="3" key="1">
    <citation type="submission" date="2017-09" db="EMBL/GenBank/DDBJ databases">
        <title>Arcobacter canalis sp. nov., a new species isolated from a water canal contaminated with urban sewage.</title>
        <authorList>
            <person name="Perez-Cataluna A."/>
            <person name="Salas-Masso N."/>
            <person name="Figueras M.J."/>
        </authorList>
    </citation>
    <scope>NUCLEOTIDE SEQUENCE [LARGE SCALE GENOMIC DNA]</scope>
    <source>
        <strain evidence="3">CECT 7727</strain>
    </source>
</reference>
<dbReference type="SUPFAM" id="SSF53850">
    <property type="entry name" value="Periplasmic binding protein-like II"/>
    <property type="match status" value="1"/>
</dbReference>
<gene>
    <name evidence="1" type="ORF">AMRN_2491</name>
    <name evidence="2" type="ORF">CPH92_08515</name>
</gene>
<proteinExistence type="predicted"/>
<dbReference type="GO" id="GO:0030973">
    <property type="term" value="F:molybdate ion binding"/>
    <property type="evidence" value="ECO:0007669"/>
    <property type="project" value="TreeGrafter"/>
</dbReference>
<evidence type="ECO:0000313" key="3">
    <source>
        <dbReference type="Proteomes" id="UP000224740"/>
    </source>
</evidence>
<dbReference type="Gene3D" id="3.40.190.10">
    <property type="entry name" value="Periplasmic binding protein-like II"/>
    <property type="match status" value="2"/>
</dbReference>
<dbReference type="EMBL" id="CP032101">
    <property type="protein sequence ID" value="AXX88192.1"/>
    <property type="molecule type" value="Genomic_DNA"/>
</dbReference>
<dbReference type="PANTHER" id="PTHR30632">
    <property type="entry name" value="MOLYBDATE-BINDING PERIPLASMIC PROTEIN"/>
    <property type="match status" value="1"/>
</dbReference>
<accession>A0A347TNL4</accession>
<name>A0A347TNL4_9BACT</name>
<evidence type="ECO:0000313" key="1">
    <source>
        <dbReference type="EMBL" id="AXX88192.1"/>
    </source>
</evidence>
<keyword evidence="3" id="KW-1185">Reference proteome</keyword>
<dbReference type="Proteomes" id="UP000224740">
    <property type="component" value="Unassembled WGS sequence"/>
</dbReference>
<dbReference type="AlphaFoldDB" id="A0A347TNL4"/>
<dbReference type="KEGG" id="amar:AMRN_2491"/>
<dbReference type="PANTHER" id="PTHR30632:SF0">
    <property type="entry name" value="SULFATE-BINDING PROTEIN"/>
    <property type="match status" value="1"/>
</dbReference>
<protein>
    <submittedName>
        <fullName evidence="1">Extracellular solute-binding protein</fullName>
    </submittedName>
    <submittedName>
        <fullName evidence="2">Molybdenum ABC transporter substrate-binding protein</fullName>
    </submittedName>
</protein>
<dbReference type="InterPro" id="IPR050682">
    <property type="entry name" value="ModA/WtpA"/>
</dbReference>